<name>A0ABM8QVS9_9BACT</name>
<protein>
    <recommendedName>
        <fullName evidence="3">Secreted protein</fullName>
    </recommendedName>
</protein>
<reference evidence="1 2" key="1">
    <citation type="submission" date="2021-02" db="EMBL/GenBank/DDBJ databases">
        <authorList>
            <person name="Han P."/>
        </authorList>
    </citation>
    <scope>NUCLEOTIDE SEQUENCE [LARGE SCALE GENOMIC DNA]</scope>
    <source>
        <strain evidence="1">Candidatus Nitrospira sp. ZN2</strain>
    </source>
</reference>
<comment type="caution">
    <text evidence="1">The sequence shown here is derived from an EMBL/GenBank/DDBJ whole genome shotgun (WGS) entry which is preliminary data.</text>
</comment>
<evidence type="ECO:0000313" key="1">
    <source>
        <dbReference type="EMBL" id="CAE6718121.1"/>
    </source>
</evidence>
<gene>
    <name evidence="1" type="ORF">NSPZN2_11558</name>
</gene>
<sequence length="73" mass="7681">MSRTGSKTGTLIVPWFALGPPRAFPSKEYNHYEVLNASGTCARGREDRVVGCGAVGDQGGVSCSPGRSHSRCP</sequence>
<keyword evidence="2" id="KW-1185">Reference proteome</keyword>
<evidence type="ECO:0008006" key="3">
    <source>
        <dbReference type="Google" id="ProtNLM"/>
    </source>
</evidence>
<organism evidence="1 2">
    <name type="scientific">Nitrospira defluvii</name>
    <dbReference type="NCBI Taxonomy" id="330214"/>
    <lineage>
        <taxon>Bacteria</taxon>
        <taxon>Pseudomonadati</taxon>
        <taxon>Nitrospirota</taxon>
        <taxon>Nitrospiria</taxon>
        <taxon>Nitrospirales</taxon>
        <taxon>Nitrospiraceae</taxon>
        <taxon>Nitrospira</taxon>
    </lineage>
</organism>
<dbReference type="Proteomes" id="UP000675880">
    <property type="component" value="Unassembled WGS sequence"/>
</dbReference>
<accession>A0ABM8QVS9</accession>
<dbReference type="EMBL" id="CAJNBJ010000001">
    <property type="protein sequence ID" value="CAE6718121.1"/>
    <property type="molecule type" value="Genomic_DNA"/>
</dbReference>
<proteinExistence type="predicted"/>
<evidence type="ECO:0000313" key="2">
    <source>
        <dbReference type="Proteomes" id="UP000675880"/>
    </source>
</evidence>